<proteinExistence type="predicted"/>
<keyword evidence="2" id="KW-0456">Lyase</keyword>
<evidence type="ECO:0000256" key="2">
    <source>
        <dbReference type="ARBA" id="ARBA00023239"/>
    </source>
</evidence>
<organism evidence="5 6">
    <name type="scientific">Thioclava nitratireducens</name>
    <dbReference type="NCBI Taxonomy" id="1915078"/>
    <lineage>
        <taxon>Bacteria</taxon>
        <taxon>Pseudomonadati</taxon>
        <taxon>Pseudomonadota</taxon>
        <taxon>Alphaproteobacteria</taxon>
        <taxon>Rhodobacterales</taxon>
        <taxon>Paracoccaceae</taxon>
        <taxon>Thioclava</taxon>
    </lineage>
</organism>
<sequence length="340" mass="36315">MKRFLIIGALVAALPAPALWAQDASDVTCMNVPEPVVSLDYGSRYTDDSKDRSDIDKASNAAVNEALGPIDDFIVDLTGKANKAAKGGDGAEDAAACVVDALNVWAKADALSDLQSMNANLSSPSRFGAMALAYLQAESATEVDPDKAKTIEDWLKARARHTAKWFDTEAPDMASQNNLRAWAGLAAAAVGNAAGDDYLKAWANTSFALVACQADEDGALKWEMERGPRALHYQLHAVAPLVVGAALLQGDGYPTFDMCDGAIHRAVKFIPAAFDNLDMVAEKAGEEQTFATGDEKLKSFELAWADAYLSLFDAPEIASFVEEYRPLSNSKLGGEQSALW</sequence>
<dbReference type="InterPro" id="IPR008397">
    <property type="entry name" value="Alginate_lyase_dom"/>
</dbReference>
<keyword evidence="1 3" id="KW-0732">Signal</keyword>
<dbReference type="RefSeq" id="WP_075777061.1">
    <property type="nucleotide sequence ID" value="NZ_CP019437.1"/>
</dbReference>
<accession>A0ABM6IIF8</accession>
<evidence type="ECO:0000313" key="6">
    <source>
        <dbReference type="Proteomes" id="UP000185622"/>
    </source>
</evidence>
<dbReference type="InterPro" id="IPR008929">
    <property type="entry name" value="Chondroitin_lyas"/>
</dbReference>
<dbReference type="Gene3D" id="1.50.10.100">
    <property type="entry name" value="Chondroitin AC/alginate lyase"/>
    <property type="match status" value="1"/>
</dbReference>
<keyword evidence="6" id="KW-1185">Reference proteome</keyword>
<protein>
    <recommendedName>
        <fullName evidence="4">Alginate lyase domain-containing protein</fullName>
    </recommendedName>
</protein>
<reference evidence="5 6" key="1">
    <citation type="submission" date="2017-01" db="EMBL/GenBank/DDBJ databases">
        <title>The complete genome sequence of a sulfur-oxidizing marine bacterium Thioclava sp. 25B10_4T.</title>
        <authorList>
            <person name="Liu Y."/>
            <person name="Lai Q."/>
            <person name="Shao Z."/>
        </authorList>
    </citation>
    <scope>NUCLEOTIDE SEQUENCE [LARGE SCALE GENOMIC DNA]</scope>
    <source>
        <strain evidence="5 6">25B10_4</strain>
    </source>
</reference>
<dbReference type="EMBL" id="CP019437">
    <property type="protein sequence ID" value="AQS48586.1"/>
    <property type="molecule type" value="Genomic_DNA"/>
</dbReference>
<feature type="domain" description="Alginate lyase" evidence="4">
    <location>
        <begin position="90"/>
        <end position="273"/>
    </location>
</feature>
<feature type="signal peptide" evidence="3">
    <location>
        <begin position="1"/>
        <end position="20"/>
    </location>
</feature>
<evidence type="ECO:0000259" key="4">
    <source>
        <dbReference type="Pfam" id="PF05426"/>
    </source>
</evidence>
<evidence type="ECO:0000256" key="1">
    <source>
        <dbReference type="ARBA" id="ARBA00022729"/>
    </source>
</evidence>
<name>A0ABM6IIF8_9RHOB</name>
<evidence type="ECO:0000256" key="3">
    <source>
        <dbReference type="SAM" id="SignalP"/>
    </source>
</evidence>
<dbReference type="Pfam" id="PF05426">
    <property type="entry name" value="Alginate_lyase"/>
    <property type="match status" value="1"/>
</dbReference>
<gene>
    <name evidence="5" type="ORF">BMG03_12870</name>
</gene>
<evidence type="ECO:0000313" key="5">
    <source>
        <dbReference type="EMBL" id="AQS48586.1"/>
    </source>
</evidence>
<dbReference type="SUPFAM" id="SSF48230">
    <property type="entry name" value="Chondroitin AC/alginate lyase"/>
    <property type="match status" value="1"/>
</dbReference>
<dbReference type="Proteomes" id="UP000185622">
    <property type="component" value="Chromosome"/>
</dbReference>
<feature type="chain" id="PRO_5046689266" description="Alginate lyase domain-containing protein" evidence="3">
    <location>
        <begin position="21"/>
        <end position="340"/>
    </location>
</feature>